<keyword evidence="1" id="KW-0175">Coiled coil</keyword>
<reference evidence="2 3" key="1">
    <citation type="submission" date="2020-08" db="EMBL/GenBank/DDBJ databases">
        <title>Genomic Encyclopedia of Type Strains, Phase IV (KMG-V): Genome sequencing to study the core and pangenomes of soil and plant-associated prokaryotes.</title>
        <authorList>
            <person name="Whitman W."/>
        </authorList>
    </citation>
    <scope>NUCLEOTIDE SEQUENCE [LARGE SCALE GENOMIC DNA]</scope>
    <source>
        <strain evidence="2 3">34/80</strain>
    </source>
</reference>
<evidence type="ECO:0000256" key="1">
    <source>
        <dbReference type="SAM" id="Coils"/>
    </source>
</evidence>
<name>A0A840G3Q9_9BURK</name>
<gene>
    <name evidence="2" type="ORF">GGD71_007002</name>
</gene>
<evidence type="ECO:0000313" key="3">
    <source>
        <dbReference type="Proteomes" id="UP000524450"/>
    </source>
</evidence>
<dbReference type="RefSeq" id="WP_184642843.1">
    <property type="nucleotide sequence ID" value="NZ_JACIFZ010000037.1"/>
</dbReference>
<sequence length="120" mass="13385">MSSRGPYRRHAPEFKIQLCQDIRSGAIGRRDAARRYTLSTNLIQLWLTQYDRGELSTEEAEASVIAEYEAKIAALERKVGQLTMELDLVKKTPRLRLVSDNENLSIVTGPKPAPSDGGAK</sequence>
<comment type="caution">
    <text evidence="2">The sequence shown here is derived from an EMBL/GenBank/DDBJ whole genome shotgun (WGS) entry which is preliminary data.</text>
</comment>
<dbReference type="AlphaFoldDB" id="A0A840G3Q9"/>
<dbReference type="Proteomes" id="UP000524450">
    <property type="component" value="Unassembled WGS sequence"/>
</dbReference>
<dbReference type="InterPro" id="IPR036388">
    <property type="entry name" value="WH-like_DNA-bd_sf"/>
</dbReference>
<dbReference type="Gene3D" id="1.10.10.10">
    <property type="entry name" value="Winged helix-like DNA-binding domain superfamily/Winged helix DNA-binding domain"/>
    <property type="match status" value="1"/>
</dbReference>
<organism evidence="2 3">
    <name type="scientific">Variovorax guangxiensis</name>
    <dbReference type="NCBI Taxonomy" id="1775474"/>
    <lineage>
        <taxon>Bacteria</taxon>
        <taxon>Pseudomonadati</taxon>
        <taxon>Pseudomonadota</taxon>
        <taxon>Betaproteobacteria</taxon>
        <taxon>Burkholderiales</taxon>
        <taxon>Comamonadaceae</taxon>
        <taxon>Variovorax</taxon>
    </lineage>
</organism>
<dbReference type="EMBL" id="JACIFZ010000037">
    <property type="protein sequence ID" value="MBB4226179.1"/>
    <property type="molecule type" value="Genomic_DNA"/>
</dbReference>
<evidence type="ECO:0000313" key="2">
    <source>
        <dbReference type="EMBL" id="MBB4226179.1"/>
    </source>
</evidence>
<feature type="coiled-coil region" evidence="1">
    <location>
        <begin position="58"/>
        <end position="92"/>
    </location>
</feature>
<proteinExistence type="predicted"/>
<protein>
    <submittedName>
        <fullName evidence="2">Transposase-like protein</fullName>
    </submittedName>
</protein>
<accession>A0A840G3Q9</accession>
<dbReference type="SUPFAM" id="SSF46689">
    <property type="entry name" value="Homeodomain-like"/>
    <property type="match status" value="1"/>
</dbReference>
<dbReference type="InterPro" id="IPR009057">
    <property type="entry name" value="Homeodomain-like_sf"/>
</dbReference>